<dbReference type="Pfam" id="PF01119">
    <property type="entry name" value="DNA_mis_repair"/>
    <property type="match status" value="1"/>
</dbReference>
<keyword evidence="4" id="KW-1185">Reference proteome</keyword>
<comment type="caution">
    <text evidence="3">The sequence shown here is derived from an EMBL/GenBank/DDBJ whole genome shotgun (WGS) entry which is preliminary data.</text>
</comment>
<protein>
    <recommendedName>
        <fullName evidence="2">DNA mismatch repair protein S5 domain-containing protein</fullName>
    </recommendedName>
</protein>
<evidence type="ECO:0000259" key="2">
    <source>
        <dbReference type="Pfam" id="PF01119"/>
    </source>
</evidence>
<dbReference type="EMBL" id="CAJVCH010535144">
    <property type="protein sequence ID" value="CAG7825135.1"/>
    <property type="molecule type" value="Genomic_DNA"/>
</dbReference>
<evidence type="ECO:0000256" key="1">
    <source>
        <dbReference type="ARBA" id="ARBA00006082"/>
    </source>
</evidence>
<dbReference type="PROSITE" id="PS00058">
    <property type="entry name" value="DNA_MISMATCH_REPAIR_1"/>
    <property type="match status" value="1"/>
</dbReference>
<dbReference type="InterPro" id="IPR013507">
    <property type="entry name" value="DNA_mismatch_S5_2-like"/>
</dbReference>
<dbReference type="GO" id="GO:0030983">
    <property type="term" value="F:mismatched DNA binding"/>
    <property type="evidence" value="ECO:0007669"/>
    <property type="project" value="InterPro"/>
</dbReference>
<proteinExistence type="inferred from homology"/>
<name>A0A8J2PX44_9HEXA</name>
<evidence type="ECO:0000313" key="4">
    <source>
        <dbReference type="Proteomes" id="UP000708208"/>
    </source>
</evidence>
<dbReference type="GO" id="GO:0032389">
    <property type="term" value="C:MutLalpha complex"/>
    <property type="evidence" value="ECO:0007669"/>
    <property type="project" value="TreeGrafter"/>
</dbReference>
<dbReference type="InterPro" id="IPR038973">
    <property type="entry name" value="MutL/Mlh/Pms-like"/>
</dbReference>
<dbReference type="Proteomes" id="UP000708208">
    <property type="component" value="Unassembled WGS sequence"/>
</dbReference>
<dbReference type="PANTHER" id="PTHR10073:SF54">
    <property type="entry name" value="PMS1 PROTEIN HOMOLOG 1"/>
    <property type="match status" value="1"/>
</dbReference>
<sequence>MSIAKLDADCSNKIRRSQVITKISDVVRELVDNAIDANAHSVQILLDNYGLKKIEVKDNGHGIPHEDMYSLFQGGYTSKLHSDSHLSCDDKYGFRGEALSAICSFSGIVVTSKRQTDPAAKNFVLSKDGTVTSEKVVPCGNGTVFVVRDLFKDFPVRNKHSSEPKVAKTQLKDIEFYLKCLGICNPSIYFSLYHNGNLIWSKPAVKNTEQALTTVLGVGFAKNLSSCLSAEVFPDGNEKSWKGSLNLFVPQKPVDMKNMGFTSSKMTMIFVNRRLVVVDEYQNLIKRYAIGSADRPTQQEQRKFPLSVFMIDVPPSEVDFNRDMDKSKMFLTCREVILSRLEGMLQSYYGVNLSELGADDLVSDSEEINANTTSELRGESLNNGSSVESVAAVDKTVEKGSVQLIGLSMSTPEKRKENIAAFLHGSSNFLNPTTRQILSEKSMIEDKLMLRKRIRTFTKYHLNPVLRRNHLEVLGMLAEHLPYLMLQ</sequence>
<dbReference type="GO" id="GO:0140664">
    <property type="term" value="F:ATP-dependent DNA damage sensor activity"/>
    <property type="evidence" value="ECO:0007669"/>
    <property type="project" value="InterPro"/>
</dbReference>
<dbReference type="GO" id="GO:0005524">
    <property type="term" value="F:ATP binding"/>
    <property type="evidence" value="ECO:0007669"/>
    <property type="project" value="InterPro"/>
</dbReference>
<gene>
    <name evidence="3" type="ORF">AFUS01_LOCUS35259</name>
</gene>
<dbReference type="AlphaFoldDB" id="A0A8J2PX44"/>
<comment type="similarity">
    <text evidence="1">Belongs to the DNA mismatch repair MutL/HexB family.</text>
</comment>
<reference evidence="3" key="1">
    <citation type="submission" date="2021-06" db="EMBL/GenBank/DDBJ databases">
        <authorList>
            <person name="Hodson N. C."/>
            <person name="Mongue J. A."/>
            <person name="Jaron S. K."/>
        </authorList>
    </citation>
    <scope>NUCLEOTIDE SEQUENCE</scope>
</reference>
<dbReference type="FunFam" id="3.30.565.10:FF:000017">
    <property type="entry name" value="PMS1 homolog 1, mismatch repair system component"/>
    <property type="match status" value="1"/>
</dbReference>
<dbReference type="GO" id="GO:0016887">
    <property type="term" value="F:ATP hydrolysis activity"/>
    <property type="evidence" value="ECO:0007669"/>
    <property type="project" value="InterPro"/>
</dbReference>
<feature type="domain" description="DNA mismatch repair protein S5" evidence="2">
    <location>
        <begin position="262"/>
        <end position="347"/>
    </location>
</feature>
<dbReference type="InterPro" id="IPR014762">
    <property type="entry name" value="DNA_mismatch_repair_CS"/>
</dbReference>
<evidence type="ECO:0000313" key="3">
    <source>
        <dbReference type="EMBL" id="CAG7825135.1"/>
    </source>
</evidence>
<dbReference type="Pfam" id="PF13589">
    <property type="entry name" value="HATPase_c_3"/>
    <property type="match status" value="1"/>
</dbReference>
<dbReference type="NCBIfam" id="TIGR00585">
    <property type="entry name" value="mutl"/>
    <property type="match status" value="1"/>
</dbReference>
<accession>A0A8J2PX44</accession>
<dbReference type="PANTHER" id="PTHR10073">
    <property type="entry name" value="DNA MISMATCH REPAIR PROTEIN MLH, PMS, MUTL"/>
    <property type="match status" value="1"/>
</dbReference>
<organism evidence="3 4">
    <name type="scientific">Allacma fusca</name>
    <dbReference type="NCBI Taxonomy" id="39272"/>
    <lineage>
        <taxon>Eukaryota</taxon>
        <taxon>Metazoa</taxon>
        <taxon>Ecdysozoa</taxon>
        <taxon>Arthropoda</taxon>
        <taxon>Hexapoda</taxon>
        <taxon>Collembola</taxon>
        <taxon>Symphypleona</taxon>
        <taxon>Sminthuridae</taxon>
        <taxon>Allacma</taxon>
    </lineage>
</organism>
<dbReference type="OrthoDB" id="10254304at2759"/>
<dbReference type="InterPro" id="IPR002099">
    <property type="entry name" value="MutL/Mlh/PMS"/>
</dbReference>
<dbReference type="GO" id="GO:0006298">
    <property type="term" value="P:mismatch repair"/>
    <property type="evidence" value="ECO:0007669"/>
    <property type="project" value="InterPro"/>
</dbReference>